<keyword evidence="3" id="KW-0862">Zinc</keyword>
<name>A0A2U9GCY9_WSSV</name>
<feature type="compositionally biased region" description="Polar residues" evidence="4">
    <location>
        <begin position="376"/>
        <end position="385"/>
    </location>
</feature>
<dbReference type="SMART" id="SM00551">
    <property type="entry name" value="ZnF_TAZ"/>
    <property type="match status" value="1"/>
</dbReference>
<protein>
    <submittedName>
        <fullName evidence="6">Wsv100</fullName>
    </submittedName>
</protein>
<reference evidence="6" key="2">
    <citation type="journal article" name="FEMS Microbiol. Lett.">
        <title>Molecular variability and genetic structure of white spot syndrome virus strains from northwest Mexico based on the analysis of genomes.</title>
        <authorList>
            <person name="Parrilla-Taylor D.P."/>
            <person name="Vibanco-Perez N."/>
            <person name="Duran-Avelar M.J."/>
            <person name="Gomez-Gil B."/>
            <person name="Llera-Herrera R."/>
            <person name="Vazquez-Juarez R."/>
        </authorList>
    </citation>
    <scope>NUCLEOTIDE SEQUENCE</scope>
    <source>
        <strain evidence="6">DVI</strain>
    </source>
</reference>
<dbReference type="EMBL" id="MG432477">
    <property type="protein sequence ID" value="AWQ61550.1"/>
    <property type="molecule type" value="Genomic_DNA"/>
</dbReference>
<evidence type="ECO:0000256" key="3">
    <source>
        <dbReference type="ARBA" id="ARBA00022833"/>
    </source>
</evidence>
<organismHost>
    <name type="scientific">Crustacea</name>
    <name type="common">crustaceans</name>
    <dbReference type="NCBI Taxonomy" id="6657"/>
</organismHost>
<reference evidence="6" key="1">
    <citation type="submission" date="2017-11" db="EMBL/GenBank/DDBJ databases">
        <authorList>
            <person name="Parrilla Taylor D.P."/>
            <person name="Vibanco-Perez N."/>
            <person name="Duran-Avelar Md.J."/>
            <person name="Gomez-Gil B."/>
            <person name="Llera-Herrera R."/>
            <person name="Vazquez-Juarez R."/>
        </authorList>
    </citation>
    <scope>NUCLEOTIDE SEQUENCE</scope>
    <source>
        <strain evidence="6">DVI</strain>
    </source>
</reference>
<sequence length="637" mass="70941">MPPIQLLPHTPSIYVLDDLSIVFVDDDDDDDEEDEKDVKQEVSNRPPIFSYMETVSFSDNDEDDNKGEEECFGSNFDMFGDSDNMPSTSTAPFPPPSTTTPLPTPRSIMDTDSDECDEEGAAAASAPSIAASSSIPVGISEAELKKMEKKKRKEIKKLKKMMKDPLPHLYVGGEPPVAADYKTRANISLYKVDPSIDMCGVAPPQFCAELPTPSIDVYTSSYVFPPPTPAMHNKKGFKKCQFLKGRKALRKWIHENVCMAPPGKRGGVFLAHLEQRFLAEHGDEYKVPRMFVSRVLNKAFPNLIARADTLCSDMTFYTNLCWIVNGVVVCFDKDDGGIHGDASEYATGENFDTVVFHKREEQKTNGSASKKRRLTPDTSNMGTSTDVQEFQTMGTNTDMQEFQSMGTNTNPIETSSVGVNTNPLPNPPPRLVITPLTNDVPELDMMWLYSPSRGGGNSRMSANTGTSPLSNTPIPTCFTGGANVVVPNGFVPPTFPLECDEDDPSIPNSYNYEEDKVFHPFYEYMAKYLSPLVPSYNKGQTCNVVQEWFKGSFSLAKRRGTVPKFCSNISHAFFCNMDVCTAMCKWAKTVIRHGQYCNRCIVRRSCTSMLAYHYIVCRDASCDVPKCRERVRNDMDD</sequence>
<feature type="region of interest" description="Disordered" evidence="4">
    <location>
        <begin position="359"/>
        <end position="385"/>
    </location>
</feature>
<dbReference type="InterPro" id="IPR035898">
    <property type="entry name" value="TAZ_dom_sf"/>
</dbReference>
<dbReference type="InterPro" id="IPR000197">
    <property type="entry name" value="Znf_TAZ"/>
</dbReference>
<feature type="region of interest" description="Disordered" evidence="4">
    <location>
        <begin position="80"/>
        <end position="129"/>
    </location>
</feature>
<accession>A0A2U9GCY9</accession>
<evidence type="ECO:0000256" key="2">
    <source>
        <dbReference type="ARBA" id="ARBA00022771"/>
    </source>
</evidence>
<evidence type="ECO:0000313" key="6">
    <source>
        <dbReference type="EMBL" id="AWQ61550.1"/>
    </source>
</evidence>
<feature type="region of interest" description="Disordered" evidence="4">
    <location>
        <begin position="25"/>
        <end position="48"/>
    </location>
</feature>
<keyword evidence="1" id="KW-0479">Metal-binding</keyword>
<feature type="compositionally biased region" description="Acidic residues" evidence="4">
    <location>
        <begin position="111"/>
        <end position="120"/>
    </location>
</feature>
<evidence type="ECO:0000256" key="1">
    <source>
        <dbReference type="ARBA" id="ARBA00022723"/>
    </source>
</evidence>
<evidence type="ECO:0000256" key="4">
    <source>
        <dbReference type="SAM" id="MobiDB-lite"/>
    </source>
</evidence>
<feature type="compositionally biased region" description="Acidic residues" evidence="4">
    <location>
        <begin position="25"/>
        <end position="35"/>
    </location>
</feature>
<feature type="domain" description="TAZ-type" evidence="5">
    <location>
        <begin position="556"/>
        <end position="628"/>
    </location>
</feature>
<proteinExistence type="predicted"/>
<dbReference type="GO" id="GO:0008270">
    <property type="term" value="F:zinc ion binding"/>
    <property type="evidence" value="ECO:0007669"/>
    <property type="project" value="UniProtKB-KW"/>
</dbReference>
<gene>
    <name evidence="6" type="primary">100</name>
</gene>
<feature type="compositionally biased region" description="Pro residues" evidence="4">
    <location>
        <begin position="92"/>
        <end position="104"/>
    </location>
</feature>
<dbReference type="SUPFAM" id="SSF57933">
    <property type="entry name" value="TAZ domain"/>
    <property type="match status" value="1"/>
</dbReference>
<organism evidence="6">
    <name type="scientific">White spot syndrome virus</name>
    <name type="common">WSSV</name>
    <name type="synonym">White spot bacilliform virus</name>
    <dbReference type="NCBI Taxonomy" id="92652"/>
    <lineage>
        <taxon>Viruses</taxon>
        <taxon>Viruses incertae sedis</taxon>
        <taxon>Naldaviricetes</taxon>
        <taxon>Nimaviridae</taxon>
        <taxon>Whispovirus</taxon>
        <taxon>White spot syndrome virus</taxon>
    </lineage>
</organism>
<keyword evidence="2" id="KW-0863">Zinc-finger</keyword>
<evidence type="ECO:0000259" key="5">
    <source>
        <dbReference type="SMART" id="SM00551"/>
    </source>
</evidence>